<name>A0A2S0KLN2_9FIRM</name>
<dbReference type="AlphaFoldDB" id="A0A2S0KLN2"/>
<accession>A0A2S0KLN2</accession>
<dbReference type="KEGG" id="fsa:C5Q98_01175"/>
<gene>
    <name evidence="2" type="ORF">C5Q98_01175</name>
</gene>
<reference evidence="3" key="1">
    <citation type="submission" date="2018-02" db="EMBL/GenBank/DDBJ databases">
        <authorList>
            <person name="Holder M.E."/>
            <person name="Ajami N.J."/>
            <person name="Petrosino J.F."/>
        </authorList>
    </citation>
    <scope>NUCLEOTIDE SEQUENCE [LARGE SCALE GENOMIC DNA]</scope>
    <source>
        <strain evidence="3">CCUG 47711</strain>
    </source>
</reference>
<proteinExistence type="predicted"/>
<dbReference type="EMBL" id="CP027226">
    <property type="protein sequence ID" value="AVM41931.1"/>
    <property type="molecule type" value="Genomic_DNA"/>
</dbReference>
<evidence type="ECO:0000256" key="1">
    <source>
        <dbReference type="SAM" id="MobiDB-lite"/>
    </source>
</evidence>
<evidence type="ECO:0000313" key="2">
    <source>
        <dbReference type="EMBL" id="AVM41931.1"/>
    </source>
</evidence>
<evidence type="ECO:0008006" key="4">
    <source>
        <dbReference type="Google" id="ProtNLM"/>
    </source>
</evidence>
<evidence type="ECO:0000313" key="3">
    <source>
        <dbReference type="Proteomes" id="UP000237947"/>
    </source>
</evidence>
<dbReference type="RefSeq" id="WP_106011917.1">
    <property type="nucleotide sequence ID" value="NZ_CP027226.1"/>
</dbReference>
<keyword evidence="3" id="KW-1185">Reference proteome</keyword>
<dbReference type="Proteomes" id="UP000237947">
    <property type="component" value="Chromosome"/>
</dbReference>
<sequence>MKDTNTEDKSNEKDKVLDDYMAKLWSYDPENPELGMRDPKELEEIFTKADFDFNPLAYQAGELRYLAYHGGRLVYFMRLDKAQKRKEREKIEAEGGKTELSEEQKEADEQSTNLLLVTQNRLDIIHEGLRDRIIKLLGVYYYKSKITNAPYIDGKGRVFIFITPVAIEKAETVLNENPDLELEFADNIENLSKQLYLNACDIILINDGDLAFEARREYILPQSEIETDEEKNVISENNRNLRYFILSFGQVLMSEHEFAEEDDEQYRMALLQLEAQISARLMSANAYFTVKEIAEGNQAVEFVILNDETGRKAIGCFVDDASLPVGGPFEYKVMPFLPIAKLVLESLEEGAQQELDGIIINPGTLNFFLDIKWLQRLLSFADYMQKQQENKEKRDSEEK</sequence>
<dbReference type="OrthoDB" id="2057977at2"/>
<protein>
    <recommendedName>
        <fullName evidence="4">SseB protein N-terminal domain-containing protein</fullName>
    </recommendedName>
</protein>
<organism evidence="2 3">
    <name type="scientific">Fastidiosipila sanguinis</name>
    <dbReference type="NCBI Taxonomy" id="236753"/>
    <lineage>
        <taxon>Bacteria</taxon>
        <taxon>Bacillati</taxon>
        <taxon>Bacillota</taxon>
        <taxon>Clostridia</taxon>
        <taxon>Eubacteriales</taxon>
        <taxon>Oscillospiraceae</taxon>
        <taxon>Fastidiosipila</taxon>
    </lineage>
</organism>
<feature type="region of interest" description="Disordered" evidence="1">
    <location>
        <begin position="88"/>
        <end position="108"/>
    </location>
</feature>